<dbReference type="EMBL" id="JAYMYR010000008">
    <property type="protein sequence ID" value="KAK7346063.1"/>
    <property type="molecule type" value="Genomic_DNA"/>
</dbReference>
<dbReference type="PRINTS" id="PR00367">
    <property type="entry name" value="ETHRSPELEMNT"/>
</dbReference>
<dbReference type="SUPFAM" id="SSF54171">
    <property type="entry name" value="DNA-binding domain"/>
    <property type="match status" value="2"/>
</dbReference>
<dbReference type="PANTHER" id="PTHR32467">
    <property type="entry name" value="AP2-LIKE ETHYLENE-RESPONSIVE TRANSCRIPTION FACTOR"/>
    <property type="match status" value="1"/>
</dbReference>
<evidence type="ECO:0000256" key="3">
    <source>
        <dbReference type="ARBA" id="ARBA00023015"/>
    </source>
</evidence>
<dbReference type="InterPro" id="IPR016177">
    <property type="entry name" value="DNA-bd_dom_sf"/>
</dbReference>
<sequence>MWHCALHDCVTLPLTVSTVYLGGYDKEEKAARAYDLAAIKYWGSTATTNFPICNYTKELEEMKYAGKQEFIASLRRKSSGFSRGASAYRGVTRHHQQGRWQARIGRVAGNKDLYLGTFATEEEAAEAYDIAAIKFRGAGAVTNFEMSRYDVESILNSSLPVGGVAKRLKLSPESDSKAFVCSNEQPQHSTINFSAIQPTVSMSYDSANSCYPQNLFHHFHPSNSGSSTAQESAAIVTNATALSILPPPPVPEFFLWPPQSF</sequence>
<protein>
    <recommendedName>
        <fullName evidence="8">AP2/ERF domain-containing protein</fullName>
    </recommendedName>
</protein>
<reference evidence="9 10" key="1">
    <citation type="submission" date="2024-01" db="EMBL/GenBank/DDBJ databases">
        <title>The genomes of 5 underutilized Papilionoideae crops provide insights into root nodulation and disease resistanc.</title>
        <authorList>
            <person name="Jiang F."/>
        </authorList>
    </citation>
    <scope>NUCLEOTIDE SEQUENCE [LARGE SCALE GENOMIC DNA]</scope>
    <source>
        <strain evidence="9">JINMINGXINNONG_FW02</strain>
        <tissue evidence="9">Leaves</tissue>
    </source>
</reference>
<dbReference type="GO" id="GO:0003677">
    <property type="term" value="F:DNA binding"/>
    <property type="evidence" value="ECO:0007669"/>
    <property type="project" value="UniProtKB-KW"/>
</dbReference>
<dbReference type="Pfam" id="PF00847">
    <property type="entry name" value="AP2"/>
    <property type="match status" value="1"/>
</dbReference>
<keyword evidence="6" id="KW-0539">Nucleus</keyword>
<feature type="signal peptide" evidence="7">
    <location>
        <begin position="1"/>
        <end position="17"/>
    </location>
</feature>
<evidence type="ECO:0000256" key="6">
    <source>
        <dbReference type="ARBA" id="ARBA00023242"/>
    </source>
</evidence>
<proteinExistence type="predicted"/>
<keyword evidence="10" id="KW-1185">Reference proteome</keyword>
<keyword evidence="4" id="KW-0238">DNA-binding</keyword>
<evidence type="ECO:0000313" key="9">
    <source>
        <dbReference type="EMBL" id="KAK7346063.1"/>
    </source>
</evidence>
<accession>A0AAN9M5Y0</accession>
<evidence type="ECO:0000256" key="4">
    <source>
        <dbReference type="ARBA" id="ARBA00023125"/>
    </source>
</evidence>
<keyword evidence="7" id="KW-0732">Signal</keyword>
<dbReference type="InterPro" id="IPR036955">
    <property type="entry name" value="AP2/ERF_dom_sf"/>
</dbReference>
<dbReference type="Proteomes" id="UP001374584">
    <property type="component" value="Unassembled WGS sequence"/>
</dbReference>
<dbReference type="PANTHER" id="PTHR32467:SF222">
    <property type="entry name" value="AP2-LIKE ETHYLENE-RESPONSIVE TRANSCRIPTION FACTOR AIL7"/>
    <property type="match status" value="1"/>
</dbReference>
<dbReference type="SMART" id="SM00380">
    <property type="entry name" value="AP2"/>
    <property type="match status" value="2"/>
</dbReference>
<keyword evidence="2" id="KW-0677">Repeat</keyword>
<keyword evidence="3" id="KW-0805">Transcription regulation</keyword>
<comment type="caution">
    <text evidence="9">The sequence shown here is derived from an EMBL/GenBank/DDBJ whole genome shotgun (WGS) entry which is preliminary data.</text>
</comment>
<dbReference type="AlphaFoldDB" id="A0AAN9M5Y0"/>
<feature type="chain" id="PRO_5042996594" description="AP2/ERF domain-containing protein" evidence="7">
    <location>
        <begin position="18"/>
        <end position="261"/>
    </location>
</feature>
<dbReference type="FunFam" id="3.30.730.10:FF:000002">
    <property type="entry name" value="AP2-like ethylene-responsive transcription factor"/>
    <property type="match status" value="1"/>
</dbReference>
<evidence type="ECO:0000313" key="10">
    <source>
        <dbReference type="Proteomes" id="UP001374584"/>
    </source>
</evidence>
<dbReference type="GO" id="GO:0003700">
    <property type="term" value="F:DNA-binding transcription factor activity"/>
    <property type="evidence" value="ECO:0007669"/>
    <property type="project" value="InterPro"/>
</dbReference>
<dbReference type="CDD" id="cd00018">
    <property type="entry name" value="AP2"/>
    <property type="match status" value="1"/>
</dbReference>
<dbReference type="PROSITE" id="PS51032">
    <property type="entry name" value="AP2_ERF"/>
    <property type="match status" value="2"/>
</dbReference>
<gene>
    <name evidence="9" type="ORF">VNO80_20576</name>
</gene>
<comment type="subcellular location">
    <subcellularLocation>
        <location evidence="1">Nucleus</location>
    </subcellularLocation>
</comment>
<evidence type="ECO:0000259" key="8">
    <source>
        <dbReference type="PROSITE" id="PS51032"/>
    </source>
</evidence>
<evidence type="ECO:0000256" key="1">
    <source>
        <dbReference type="ARBA" id="ARBA00004123"/>
    </source>
</evidence>
<evidence type="ECO:0000256" key="2">
    <source>
        <dbReference type="ARBA" id="ARBA00022737"/>
    </source>
</evidence>
<feature type="domain" description="AP2/ERF" evidence="8">
    <location>
        <begin position="1"/>
        <end position="51"/>
    </location>
</feature>
<evidence type="ECO:0000256" key="5">
    <source>
        <dbReference type="ARBA" id="ARBA00023163"/>
    </source>
</evidence>
<dbReference type="InterPro" id="IPR001471">
    <property type="entry name" value="AP2/ERF_dom"/>
</dbReference>
<organism evidence="9 10">
    <name type="scientific">Phaseolus coccineus</name>
    <name type="common">Scarlet runner bean</name>
    <name type="synonym">Phaseolus multiflorus</name>
    <dbReference type="NCBI Taxonomy" id="3886"/>
    <lineage>
        <taxon>Eukaryota</taxon>
        <taxon>Viridiplantae</taxon>
        <taxon>Streptophyta</taxon>
        <taxon>Embryophyta</taxon>
        <taxon>Tracheophyta</taxon>
        <taxon>Spermatophyta</taxon>
        <taxon>Magnoliopsida</taxon>
        <taxon>eudicotyledons</taxon>
        <taxon>Gunneridae</taxon>
        <taxon>Pentapetalae</taxon>
        <taxon>rosids</taxon>
        <taxon>fabids</taxon>
        <taxon>Fabales</taxon>
        <taxon>Fabaceae</taxon>
        <taxon>Papilionoideae</taxon>
        <taxon>50 kb inversion clade</taxon>
        <taxon>NPAAA clade</taxon>
        <taxon>indigoferoid/millettioid clade</taxon>
        <taxon>Phaseoleae</taxon>
        <taxon>Phaseolus</taxon>
    </lineage>
</organism>
<name>A0AAN9M5Y0_PHACN</name>
<keyword evidence="5" id="KW-0804">Transcription</keyword>
<feature type="domain" description="AP2/ERF" evidence="8">
    <location>
        <begin position="87"/>
        <end position="145"/>
    </location>
</feature>
<evidence type="ECO:0000256" key="7">
    <source>
        <dbReference type="SAM" id="SignalP"/>
    </source>
</evidence>
<dbReference type="Gene3D" id="3.30.730.10">
    <property type="entry name" value="AP2/ERF domain"/>
    <property type="match status" value="2"/>
</dbReference>
<dbReference type="GO" id="GO:0005634">
    <property type="term" value="C:nucleus"/>
    <property type="evidence" value="ECO:0007669"/>
    <property type="project" value="UniProtKB-SubCell"/>
</dbReference>